<sequence>MWQLESEKLGHDRCSYRRKMWRGVKERWGREAEMGDDNNGGSGDTSTAVVPRTAPFVANTVLRGEGGRERQAVKGGERFPSFLICLLFCGVLGFRLRSISLESMARKRKTEATRLDEVDRTLYSTFCSAANSLSQLYTQAMNQQKISFQAGERHAMVSSFLTVPLTSLSRVPSLCPLPLLSIVSSVDVF</sequence>
<dbReference type="Proteomes" id="UP000287651">
    <property type="component" value="Unassembled WGS sequence"/>
</dbReference>
<comment type="caution">
    <text evidence="1">The sequence shown here is derived from an EMBL/GenBank/DDBJ whole genome shotgun (WGS) entry which is preliminary data.</text>
</comment>
<name>A0A426XNC0_ENSVE</name>
<dbReference type="EMBL" id="AMZH03019002">
    <property type="protein sequence ID" value="RRT40922.1"/>
    <property type="molecule type" value="Genomic_DNA"/>
</dbReference>
<accession>A0A426XNC0</accession>
<dbReference type="AlphaFoldDB" id="A0A426XNC0"/>
<evidence type="ECO:0000313" key="2">
    <source>
        <dbReference type="Proteomes" id="UP000287651"/>
    </source>
</evidence>
<gene>
    <name evidence="1" type="ORF">B296_00035026</name>
</gene>
<reference evidence="1 2" key="1">
    <citation type="journal article" date="2014" name="Agronomy (Basel)">
        <title>A Draft Genome Sequence for Ensete ventricosum, the Drought-Tolerant Tree Against Hunger.</title>
        <authorList>
            <person name="Harrison J."/>
            <person name="Moore K.A."/>
            <person name="Paszkiewicz K."/>
            <person name="Jones T."/>
            <person name="Grant M."/>
            <person name="Ambacheew D."/>
            <person name="Muzemil S."/>
            <person name="Studholme D.J."/>
        </authorList>
    </citation>
    <scope>NUCLEOTIDE SEQUENCE [LARGE SCALE GENOMIC DNA]</scope>
</reference>
<dbReference type="PANTHER" id="PTHR33675:SF1">
    <property type="entry name" value="HOLOCARBOXYLASE SYNTHETASE"/>
    <property type="match status" value="1"/>
</dbReference>
<proteinExistence type="predicted"/>
<dbReference type="PANTHER" id="PTHR33675">
    <property type="entry name" value="NUCLEAR RECEPTOR FAMILY 2 GROUP C PROTEIN"/>
    <property type="match status" value="1"/>
</dbReference>
<evidence type="ECO:0000313" key="1">
    <source>
        <dbReference type="EMBL" id="RRT40922.1"/>
    </source>
</evidence>
<organism evidence="1 2">
    <name type="scientific">Ensete ventricosum</name>
    <name type="common">Abyssinian banana</name>
    <name type="synonym">Musa ensete</name>
    <dbReference type="NCBI Taxonomy" id="4639"/>
    <lineage>
        <taxon>Eukaryota</taxon>
        <taxon>Viridiplantae</taxon>
        <taxon>Streptophyta</taxon>
        <taxon>Embryophyta</taxon>
        <taxon>Tracheophyta</taxon>
        <taxon>Spermatophyta</taxon>
        <taxon>Magnoliopsida</taxon>
        <taxon>Liliopsida</taxon>
        <taxon>Zingiberales</taxon>
        <taxon>Musaceae</taxon>
        <taxon>Ensete</taxon>
    </lineage>
</organism>
<protein>
    <submittedName>
        <fullName evidence="1">Uncharacterized protein</fullName>
    </submittedName>
</protein>